<feature type="region of interest" description="Disordered" evidence="1">
    <location>
        <begin position="135"/>
        <end position="173"/>
    </location>
</feature>
<evidence type="ECO:0000313" key="2">
    <source>
        <dbReference type="EMBL" id="KPA45492.1"/>
    </source>
</evidence>
<proteinExistence type="predicted"/>
<dbReference type="Proteomes" id="UP000037904">
    <property type="component" value="Unassembled WGS sequence"/>
</dbReference>
<accession>A0A0M9F3Y3</accession>
<evidence type="ECO:0000313" key="3">
    <source>
        <dbReference type="Proteomes" id="UP000037904"/>
    </source>
</evidence>
<keyword evidence="3" id="KW-1185">Reference proteome</keyword>
<gene>
    <name evidence="2" type="ORF">FLAG1_01632</name>
</gene>
<evidence type="ECO:0000256" key="1">
    <source>
        <dbReference type="SAM" id="MobiDB-lite"/>
    </source>
</evidence>
<name>A0A0M9F3Y3_FUSLA</name>
<dbReference type="EMBL" id="JXCE01000013">
    <property type="protein sequence ID" value="KPA45492.1"/>
    <property type="molecule type" value="Genomic_DNA"/>
</dbReference>
<sequence length="173" mass="20222">MTDHQAKDQGKPKTDLPARLGDFGRLKIDAYTDASERQLIQEWRFSKDGIPTFEISQHPQVMAERKFPSDFLWIEALPTREEVNAPDRTQSRELWWDHVRRQAINDHNFWIWVQNVMACNVCLVEATSKKGAGWVRFNPEPQQKNEERNMMPNPWPGVRRPAAREASGLRNEV</sequence>
<comment type="caution">
    <text evidence="2">The sequence shown here is derived from an EMBL/GenBank/DDBJ whole genome shotgun (WGS) entry which is preliminary data.</text>
</comment>
<reference evidence="2 3" key="1">
    <citation type="submission" date="2015-04" db="EMBL/GenBank/DDBJ databases">
        <title>The draft genome sequence of Fusarium langsethiae, a T-2/HT-2 mycotoxin producer.</title>
        <authorList>
            <person name="Lysoe E."/>
            <person name="Divon H.H."/>
            <person name="Terzi V."/>
            <person name="Orru L."/>
            <person name="Lamontanara A."/>
            <person name="Kolseth A.-K."/>
            <person name="Frandsen R.J."/>
            <person name="Nielsen K."/>
            <person name="Thrane U."/>
        </authorList>
    </citation>
    <scope>NUCLEOTIDE SEQUENCE [LARGE SCALE GENOMIC DNA]</scope>
    <source>
        <strain evidence="2 3">Fl201059</strain>
    </source>
</reference>
<organism evidence="2 3">
    <name type="scientific">Fusarium langsethiae</name>
    <dbReference type="NCBI Taxonomy" id="179993"/>
    <lineage>
        <taxon>Eukaryota</taxon>
        <taxon>Fungi</taxon>
        <taxon>Dikarya</taxon>
        <taxon>Ascomycota</taxon>
        <taxon>Pezizomycotina</taxon>
        <taxon>Sordariomycetes</taxon>
        <taxon>Hypocreomycetidae</taxon>
        <taxon>Hypocreales</taxon>
        <taxon>Nectriaceae</taxon>
        <taxon>Fusarium</taxon>
    </lineage>
</organism>
<protein>
    <submittedName>
        <fullName evidence="2">Uncharacterized protein</fullName>
    </submittedName>
</protein>
<dbReference type="AlphaFoldDB" id="A0A0M9F3Y3"/>